<sequence>MVPTVQPFMDVESCRSYVDELYSSDYLKCLAAVVCLKNAVIGSNKQKGKVIDQGVVNRLMQLLQESSAPSDLRVEVAVTLGSLAKGTSEHVKQLIDVGLAPLVLNCILSSAEPKLIDVCLRCAKSIFIHPDAPIELIYSDKQIIPHLLGLAMQSIPNQICVTSILGASCKTPDNQAYLCDQGAIYTLAALLCSQHDPVLMPTLACIANMAYQNANVASIISVASFGGKSVPDLLVNLMASDRPTEMQLSSAKCLTYLHRAGALGAEDPKVLYKTLPCLVVLCKKDRPCWERIEAAETLAYLTEVNTELQRLASISNQLIPTLASMLHCSREANNNNSSVVHDPRMESRLKQAALRAFASLGANDEDIRKRIIETENFMEVVVNGLEDVDENVRVAAVRCLHSLSRSVHQLRTTFRDHSVWKPLMMLLEGASVEVLSVASSTLCNLLLEFSPAKEMILESGAIGLLCSLTHRANPALRLNGIWALMNMAFQAEQKIKMQILNILGTDQIFRLLSDSEVNVLMKTLGLLRNLLSPKAHIDHIMSLHGIEIMQAVTLILDGNHCTEVKEQALCILGNIGDGSAKEYIMNNEDILKKLQDYMSHSHVKLQIAAIFCISNLVWKEESGSAERQAKLRDIGVVKQLRQLSMTSDSALFDKVKLVMTQFSEV</sequence>
<evidence type="ECO:0000256" key="2">
    <source>
        <dbReference type="ARBA" id="ARBA00004496"/>
    </source>
</evidence>
<accession>A0ABN7A9J5</accession>
<keyword evidence="5" id="KW-0677">Repeat</keyword>
<gene>
    <name evidence="7" type="ORF">NTJ_01793</name>
</gene>
<dbReference type="Proteomes" id="UP001307889">
    <property type="component" value="Chromosome 1"/>
</dbReference>
<keyword evidence="8" id="KW-1185">Reference proteome</keyword>
<evidence type="ECO:0000313" key="8">
    <source>
        <dbReference type="Proteomes" id="UP001307889"/>
    </source>
</evidence>
<dbReference type="SUPFAM" id="SSF48371">
    <property type="entry name" value="ARM repeat"/>
    <property type="match status" value="1"/>
</dbReference>
<evidence type="ECO:0000256" key="4">
    <source>
        <dbReference type="ARBA" id="ARBA00022490"/>
    </source>
</evidence>
<proteinExistence type="predicted"/>
<dbReference type="PANTHER" id="PTHR15651:SF7">
    <property type="entry name" value="ARMADILLO REPEAT-CONTAINING PROTEIN 8"/>
    <property type="match status" value="1"/>
</dbReference>
<dbReference type="InterPro" id="IPR000225">
    <property type="entry name" value="Armadillo"/>
</dbReference>
<evidence type="ECO:0000256" key="5">
    <source>
        <dbReference type="ARBA" id="ARBA00022737"/>
    </source>
</evidence>
<dbReference type="InterPro" id="IPR038739">
    <property type="entry name" value="ARMC8/Vid28"/>
</dbReference>
<name>A0ABN7A9J5_9HEMI</name>
<reference evidence="7 8" key="1">
    <citation type="submission" date="2023-09" db="EMBL/GenBank/DDBJ databases">
        <title>Nesidiocoris tenuis whole genome shotgun sequence.</title>
        <authorList>
            <person name="Shibata T."/>
            <person name="Shimoda M."/>
            <person name="Kobayashi T."/>
            <person name="Uehara T."/>
        </authorList>
    </citation>
    <scope>NUCLEOTIDE SEQUENCE [LARGE SCALE GENOMIC DNA]</scope>
    <source>
        <strain evidence="7 8">Japan</strain>
    </source>
</reference>
<evidence type="ECO:0000256" key="1">
    <source>
        <dbReference type="ARBA" id="ARBA00004123"/>
    </source>
</evidence>
<dbReference type="PANTHER" id="PTHR15651">
    <property type="entry name" value="ARMADILLO REPEAT-CONTAINING PROTEIN 8"/>
    <property type="match status" value="1"/>
</dbReference>
<dbReference type="InterPro" id="IPR011989">
    <property type="entry name" value="ARM-like"/>
</dbReference>
<keyword evidence="6" id="KW-0539">Nucleus</keyword>
<dbReference type="EMBL" id="AP028909">
    <property type="protein sequence ID" value="BES88986.1"/>
    <property type="molecule type" value="Genomic_DNA"/>
</dbReference>
<keyword evidence="4" id="KW-0963">Cytoplasm</keyword>
<organism evidence="7 8">
    <name type="scientific">Nesidiocoris tenuis</name>
    <dbReference type="NCBI Taxonomy" id="355587"/>
    <lineage>
        <taxon>Eukaryota</taxon>
        <taxon>Metazoa</taxon>
        <taxon>Ecdysozoa</taxon>
        <taxon>Arthropoda</taxon>
        <taxon>Hexapoda</taxon>
        <taxon>Insecta</taxon>
        <taxon>Pterygota</taxon>
        <taxon>Neoptera</taxon>
        <taxon>Paraneoptera</taxon>
        <taxon>Hemiptera</taxon>
        <taxon>Heteroptera</taxon>
        <taxon>Panheteroptera</taxon>
        <taxon>Cimicomorpha</taxon>
        <taxon>Miridae</taxon>
        <taxon>Dicyphina</taxon>
        <taxon>Nesidiocoris</taxon>
    </lineage>
</organism>
<protein>
    <recommendedName>
        <fullName evidence="3">Armadillo repeat-containing protein 8</fullName>
    </recommendedName>
</protein>
<evidence type="ECO:0000256" key="6">
    <source>
        <dbReference type="ARBA" id="ARBA00023242"/>
    </source>
</evidence>
<dbReference type="InterPro" id="IPR016024">
    <property type="entry name" value="ARM-type_fold"/>
</dbReference>
<evidence type="ECO:0000256" key="3">
    <source>
        <dbReference type="ARBA" id="ARBA00013746"/>
    </source>
</evidence>
<dbReference type="SMART" id="SM00185">
    <property type="entry name" value="ARM"/>
    <property type="match status" value="9"/>
</dbReference>
<evidence type="ECO:0000313" key="7">
    <source>
        <dbReference type="EMBL" id="BES88986.1"/>
    </source>
</evidence>
<dbReference type="Gene3D" id="1.25.10.10">
    <property type="entry name" value="Leucine-rich Repeat Variant"/>
    <property type="match status" value="2"/>
</dbReference>
<dbReference type="Pfam" id="PF00514">
    <property type="entry name" value="Arm"/>
    <property type="match status" value="1"/>
</dbReference>
<comment type="subcellular location">
    <subcellularLocation>
        <location evidence="2">Cytoplasm</location>
    </subcellularLocation>
    <subcellularLocation>
        <location evidence="1">Nucleus</location>
    </subcellularLocation>
</comment>